<evidence type="ECO:0000313" key="4">
    <source>
        <dbReference type="Proteomes" id="UP000657372"/>
    </source>
</evidence>
<dbReference type="EMBL" id="JADOEL010000004">
    <property type="protein sequence ID" value="MBF8177477.1"/>
    <property type="molecule type" value="Genomic_DNA"/>
</dbReference>
<dbReference type="Gene3D" id="2.40.128.110">
    <property type="entry name" value="Lipid/polyisoprenoid-binding, YceI-like"/>
    <property type="match status" value="1"/>
</dbReference>
<proteinExistence type="predicted"/>
<dbReference type="Pfam" id="PF04264">
    <property type="entry name" value="YceI"/>
    <property type="match status" value="1"/>
</dbReference>
<comment type="caution">
    <text evidence="3">The sequence shown here is derived from an EMBL/GenBank/DDBJ whole genome shotgun (WGS) entry which is preliminary data.</text>
</comment>
<dbReference type="SUPFAM" id="SSF101874">
    <property type="entry name" value="YceI-like"/>
    <property type="match status" value="1"/>
</dbReference>
<feature type="domain" description="Lipid/polyisoprenoid-binding YceI-like" evidence="2">
    <location>
        <begin position="30"/>
        <end position="190"/>
    </location>
</feature>
<keyword evidence="4" id="KW-1185">Reference proteome</keyword>
<sequence>MFVRSLSSQTTRWLAIAGIALALPALAATALKTDPAKSKVSITFKQLNVPVEATFKKFNAQITYDAAKPDTSKANVEIDVNGFDLGDPEYNREVLKKEWFNAAQFPKATFVSSQIKAGAAGKLDVTGKLTIKGKTTDVSFPLTVKKEGSNQVFEGVLPIKRLTYNIGEGEWKDTSMVADEVTIKFRVVAAQ</sequence>
<dbReference type="PANTHER" id="PTHR34406">
    <property type="entry name" value="PROTEIN YCEI"/>
    <property type="match status" value="1"/>
</dbReference>
<feature type="signal peptide" evidence="1">
    <location>
        <begin position="1"/>
        <end position="27"/>
    </location>
</feature>
<keyword evidence="1" id="KW-0732">Signal</keyword>
<gene>
    <name evidence="3" type="ORF">IXC47_07280</name>
</gene>
<dbReference type="Proteomes" id="UP000657372">
    <property type="component" value="Unassembled WGS sequence"/>
</dbReference>
<name>A0ABS0ERL2_9BURK</name>
<evidence type="ECO:0000259" key="2">
    <source>
        <dbReference type="SMART" id="SM00867"/>
    </source>
</evidence>
<evidence type="ECO:0000256" key="1">
    <source>
        <dbReference type="SAM" id="SignalP"/>
    </source>
</evidence>
<feature type="chain" id="PRO_5047170963" evidence="1">
    <location>
        <begin position="28"/>
        <end position="191"/>
    </location>
</feature>
<accession>A0ABS0ERL2</accession>
<dbReference type="PANTHER" id="PTHR34406:SF1">
    <property type="entry name" value="PROTEIN YCEI"/>
    <property type="match status" value="1"/>
</dbReference>
<dbReference type="InterPro" id="IPR007372">
    <property type="entry name" value="Lipid/polyisoprenoid-bd_YceI"/>
</dbReference>
<dbReference type="RefSeq" id="WP_195875154.1">
    <property type="nucleotide sequence ID" value="NZ_JADOEL010000004.1"/>
</dbReference>
<organism evidence="3 4">
    <name type="scientific">Herminiimonas contaminans</name>
    <dbReference type="NCBI Taxonomy" id="1111140"/>
    <lineage>
        <taxon>Bacteria</taxon>
        <taxon>Pseudomonadati</taxon>
        <taxon>Pseudomonadota</taxon>
        <taxon>Betaproteobacteria</taxon>
        <taxon>Burkholderiales</taxon>
        <taxon>Oxalobacteraceae</taxon>
        <taxon>Herminiimonas</taxon>
    </lineage>
</organism>
<dbReference type="SMART" id="SM00867">
    <property type="entry name" value="YceI"/>
    <property type="match status" value="1"/>
</dbReference>
<reference evidence="3 4" key="1">
    <citation type="submission" date="2020-11" db="EMBL/GenBank/DDBJ databases">
        <title>WGS of Herminiimonas contaminans strain Marseille-Q4544 isolated from planarians Schmidtea mediterranea.</title>
        <authorList>
            <person name="Kangale L."/>
        </authorList>
    </citation>
    <scope>NUCLEOTIDE SEQUENCE [LARGE SCALE GENOMIC DNA]</scope>
    <source>
        <strain evidence="3 4">Marseille-Q4544</strain>
    </source>
</reference>
<evidence type="ECO:0000313" key="3">
    <source>
        <dbReference type="EMBL" id="MBF8177477.1"/>
    </source>
</evidence>
<protein>
    <submittedName>
        <fullName evidence="3">YceI family protein</fullName>
    </submittedName>
</protein>
<dbReference type="InterPro" id="IPR036761">
    <property type="entry name" value="TTHA0802/YceI-like_sf"/>
</dbReference>